<sequence>MGTKSGASTQTKGVSIITCTKRPAYIDRLFQNFHSQRWKKKELIIVINKDDLPLENYQKRAKRYKNVTVYKLPEATSLGACLNFAVKKARYDYVAKFDDDDYYGPLYLTECMGIFQKTNADIVGKRAHFMYLSGSKTLLLRFYNAENKYVAVVPGATLVMKRNVFGKVRFADVNLGEDHRFCNDSRAKGFTIFSGSKWHFAAIRRKNSAGHTWIISEKRLRANRAKMMPHPVDLKSFINGSKK</sequence>
<evidence type="ECO:0000259" key="2">
    <source>
        <dbReference type="Pfam" id="PF00535"/>
    </source>
</evidence>
<dbReference type="SUPFAM" id="SSF53448">
    <property type="entry name" value="Nucleotide-diphospho-sugar transferases"/>
    <property type="match status" value="1"/>
</dbReference>
<dbReference type="InterPro" id="IPR001173">
    <property type="entry name" value="Glyco_trans_2-like"/>
</dbReference>
<dbReference type="Proteomes" id="UP000271031">
    <property type="component" value="Unassembled WGS sequence"/>
</dbReference>
<comment type="similarity">
    <text evidence="1">Belongs to the glycosyltransferase 2 family.</text>
</comment>
<dbReference type="OrthoDB" id="6713581at2"/>
<dbReference type="Gene3D" id="3.90.550.10">
    <property type="entry name" value="Spore Coat Polysaccharide Biosynthesis Protein SpsA, Chain A"/>
    <property type="match status" value="1"/>
</dbReference>
<comment type="caution">
    <text evidence="3">The sequence shown here is derived from an EMBL/GenBank/DDBJ whole genome shotgun (WGS) entry which is preliminary data.</text>
</comment>
<feature type="domain" description="Glycosyltransferase 2-like" evidence="2">
    <location>
        <begin position="16"/>
        <end position="126"/>
    </location>
</feature>
<dbReference type="GO" id="GO:0016758">
    <property type="term" value="F:hexosyltransferase activity"/>
    <property type="evidence" value="ECO:0007669"/>
    <property type="project" value="UniProtKB-ARBA"/>
</dbReference>
<accession>A0A3M8CWM3</accession>
<evidence type="ECO:0000313" key="3">
    <source>
        <dbReference type="EMBL" id="RNB79637.1"/>
    </source>
</evidence>
<dbReference type="EMBL" id="RHHQ01000028">
    <property type="protein sequence ID" value="RNB79637.1"/>
    <property type="molecule type" value="Genomic_DNA"/>
</dbReference>
<dbReference type="PANTHER" id="PTHR22916:SF3">
    <property type="entry name" value="UDP-GLCNAC:BETAGAL BETA-1,3-N-ACETYLGLUCOSAMINYLTRANSFERASE-LIKE PROTEIN 1"/>
    <property type="match status" value="1"/>
</dbReference>
<organism evidence="3 4">
    <name type="scientific">Brevibacillus fluminis</name>
    <dbReference type="NCBI Taxonomy" id="511487"/>
    <lineage>
        <taxon>Bacteria</taxon>
        <taxon>Bacillati</taxon>
        <taxon>Bacillota</taxon>
        <taxon>Bacilli</taxon>
        <taxon>Bacillales</taxon>
        <taxon>Paenibacillaceae</taxon>
        <taxon>Brevibacillus</taxon>
    </lineage>
</organism>
<keyword evidence="3" id="KW-0808">Transferase</keyword>
<protein>
    <submittedName>
        <fullName evidence="3">Glycosyltransferase family 2 protein</fullName>
    </submittedName>
</protein>
<reference evidence="3 4" key="1">
    <citation type="submission" date="2018-10" db="EMBL/GenBank/DDBJ databases">
        <title>Phylogenomics of Brevibacillus.</title>
        <authorList>
            <person name="Dunlap C."/>
        </authorList>
    </citation>
    <scope>NUCLEOTIDE SEQUENCE [LARGE SCALE GENOMIC DNA]</scope>
    <source>
        <strain evidence="3 4">JCM 15716</strain>
    </source>
</reference>
<evidence type="ECO:0000256" key="1">
    <source>
        <dbReference type="ARBA" id="ARBA00006739"/>
    </source>
</evidence>
<dbReference type="AlphaFoldDB" id="A0A3M8CWM3"/>
<dbReference type="InterPro" id="IPR029044">
    <property type="entry name" value="Nucleotide-diphossugar_trans"/>
</dbReference>
<gene>
    <name evidence="3" type="ORF">EDM56_29420</name>
</gene>
<name>A0A3M8CWM3_9BACL</name>
<keyword evidence="4" id="KW-1185">Reference proteome</keyword>
<dbReference type="RefSeq" id="WP_122921487.1">
    <property type="nucleotide sequence ID" value="NZ_RHHQ01000028.1"/>
</dbReference>
<evidence type="ECO:0000313" key="4">
    <source>
        <dbReference type="Proteomes" id="UP000271031"/>
    </source>
</evidence>
<dbReference type="Pfam" id="PF00535">
    <property type="entry name" value="Glycos_transf_2"/>
    <property type="match status" value="1"/>
</dbReference>
<proteinExistence type="inferred from homology"/>
<dbReference type="PANTHER" id="PTHR22916">
    <property type="entry name" value="GLYCOSYLTRANSFERASE"/>
    <property type="match status" value="1"/>
</dbReference>